<dbReference type="STRING" id="71139.A0A059BFT1"/>
<feature type="region of interest" description="Disordered" evidence="3">
    <location>
        <begin position="45"/>
        <end position="72"/>
    </location>
</feature>
<reference evidence="4" key="1">
    <citation type="submission" date="2013-07" db="EMBL/GenBank/DDBJ databases">
        <title>The genome of Eucalyptus grandis.</title>
        <authorList>
            <person name="Schmutz J."/>
            <person name="Hayes R."/>
            <person name="Myburg A."/>
            <person name="Tuskan G."/>
            <person name="Grattapaglia D."/>
            <person name="Rokhsar D.S."/>
        </authorList>
    </citation>
    <scope>NUCLEOTIDE SEQUENCE</scope>
    <source>
        <tissue evidence="4">Leaf extractions</tissue>
    </source>
</reference>
<feature type="repeat" description="ANK" evidence="2">
    <location>
        <begin position="130"/>
        <end position="162"/>
    </location>
</feature>
<dbReference type="Pfam" id="PF13637">
    <property type="entry name" value="Ank_4"/>
    <property type="match status" value="1"/>
</dbReference>
<dbReference type="SMART" id="SM00248">
    <property type="entry name" value="ANK"/>
    <property type="match status" value="5"/>
</dbReference>
<keyword evidence="2" id="KW-0040">ANK repeat</keyword>
<dbReference type="AlphaFoldDB" id="A0A059BFT1"/>
<feature type="repeat" description="ANK" evidence="2">
    <location>
        <begin position="232"/>
        <end position="264"/>
    </location>
</feature>
<evidence type="ECO:0000256" key="2">
    <source>
        <dbReference type="PROSITE-ProRule" id="PRU00023"/>
    </source>
</evidence>
<keyword evidence="1" id="KW-0446">Lipid-binding</keyword>
<dbReference type="PANTHER" id="PTHR24119">
    <property type="entry name" value="ACYL-COA-BINDING DOMAIN-CONTAINING PROTEIN 6"/>
    <property type="match status" value="1"/>
</dbReference>
<evidence type="ECO:0000256" key="3">
    <source>
        <dbReference type="SAM" id="MobiDB-lite"/>
    </source>
</evidence>
<dbReference type="PRINTS" id="PR01415">
    <property type="entry name" value="ANKYRIN"/>
</dbReference>
<evidence type="ECO:0000256" key="1">
    <source>
        <dbReference type="ARBA" id="ARBA00023121"/>
    </source>
</evidence>
<dbReference type="Pfam" id="PF12796">
    <property type="entry name" value="Ank_2"/>
    <property type="match status" value="2"/>
</dbReference>
<evidence type="ECO:0000313" key="4">
    <source>
        <dbReference type="EMBL" id="KCW64899.1"/>
    </source>
</evidence>
<dbReference type="Gene3D" id="1.25.40.20">
    <property type="entry name" value="Ankyrin repeat-containing domain"/>
    <property type="match status" value="2"/>
</dbReference>
<dbReference type="eggNOG" id="KOG4412">
    <property type="taxonomic scope" value="Eukaryota"/>
</dbReference>
<dbReference type="OMA" id="WAVAYNR"/>
<dbReference type="SUPFAM" id="SSF48403">
    <property type="entry name" value="Ankyrin repeat"/>
    <property type="match status" value="1"/>
</dbReference>
<dbReference type="InterPro" id="IPR036770">
    <property type="entry name" value="Ankyrin_rpt-contain_sf"/>
</dbReference>
<dbReference type="GO" id="GO:0008289">
    <property type="term" value="F:lipid binding"/>
    <property type="evidence" value="ECO:0007669"/>
    <property type="project" value="UniProtKB-KW"/>
</dbReference>
<proteinExistence type="predicted"/>
<name>A0A059BFT1_EUCGR</name>
<accession>A0A059BFT1</accession>
<dbReference type="Gramene" id="KCW64899">
    <property type="protein sequence ID" value="KCW64899"/>
    <property type="gene ID" value="EUGRSUZ_G02461"/>
</dbReference>
<feature type="repeat" description="ANK" evidence="2">
    <location>
        <begin position="265"/>
        <end position="297"/>
    </location>
</feature>
<dbReference type="InterPro" id="IPR002110">
    <property type="entry name" value="Ankyrin_rpt"/>
</dbReference>
<dbReference type="InParanoid" id="A0A059BFT1"/>
<dbReference type="PROSITE" id="PS50297">
    <property type="entry name" value="ANK_REP_REGION"/>
    <property type="match status" value="5"/>
</dbReference>
<dbReference type="PANTHER" id="PTHR24119:SF0">
    <property type="entry name" value="ACYL-COA-BINDING DOMAIN-CONTAINING PROTEIN 6"/>
    <property type="match status" value="1"/>
</dbReference>
<feature type="repeat" description="ANK" evidence="2">
    <location>
        <begin position="166"/>
        <end position="198"/>
    </location>
</feature>
<sequence length="324" mass="34239">MPGFRSSELIDSEIRLIGIGAGCPPVPFSAGNVAHGHEPIRAAGTADLRSNAKNPSPFGRKPLPAAASPPENPVRAAMEMEIDSAPSATPEQRPIRDEDLFKAAEGGDPAAFRALARDQLSKVLSLRNEDGRSLLHVAASAGHAEIVDILSDADQSTSVINSKDEEGWAPLHSASSIGNEQIVEILLRKGADVNLKNDGGRTGLHYAASKGWLKVAETLISHGANINAKDKVGSTPLHRAAGTGKSEMCEFLIEEGAEVDPVDKAGQTPLMAAVICYNKEVAMLLIRHGADVDVEDKEGYTVLGRASHDWRPALMDAAKAMLEG</sequence>
<feature type="repeat" description="ANK" evidence="2">
    <location>
        <begin position="199"/>
        <end position="231"/>
    </location>
</feature>
<dbReference type="FunCoup" id="A0A059BFT1">
    <property type="interactions" value="444"/>
</dbReference>
<protein>
    <submittedName>
        <fullName evidence="4">Uncharacterized protein</fullName>
    </submittedName>
</protein>
<dbReference type="PROSITE" id="PS50088">
    <property type="entry name" value="ANK_REPEAT"/>
    <property type="match status" value="5"/>
</dbReference>
<dbReference type="EMBL" id="KK198759">
    <property type="protein sequence ID" value="KCW64899.1"/>
    <property type="molecule type" value="Genomic_DNA"/>
</dbReference>
<gene>
    <name evidence="4" type="ORF">EUGRSUZ_G02461</name>
</gene>
<organism evidence="4">
    <name type="scientific">Eucalyptus grandis</name>
    <name type="common">Flooded gum</name>
    <dbReference type="NCBI Taxonomy" id="71139"/>
    <lineage>
        <taxon>Eukaryota</taxon>
        <taxon>Viridiplantae</taxon>
        <taxon>Streptophyta</taxon>
        <taxon>Embryophyta</taxon>
        <taxon>Tracheophyta</taxon>
        <taxon>Spermatophyta</taxon>
        <taxon>Magnoliopsida</taxon>
        <taxon>eudicotyledons</taxon>
        <taxon>Gunneridae</taxon>
        <taxon>Pentapetalae</taxon>
        <taxon>rosids</taxon>
        <taxon>malvids</taxon>
        <taxon>Myrtales</taxon>
        <taxon>Myrtaceae</taxon>
        <taxon>Myrtoideae</taxon>
        <taxon>Eucalypteae</taxon>
        <taxon>Eucalyptus</taxon>
    </lineage>
</organism>